<dbReference type="Proteomes" id="UP000251853">
    <property type="component" value="Unassembled WGS sequence"/>
</dbReference>
<organism evidence="1 3">
    <name type="scientific">Enterocloster clostridioformis</name>
    <dbReference type="NCBI Taxonomy" id="1531"/>
    <lineage>
        <taxon>Bacteria</taxon>
        <taxon>Bacillati</taxon>
        <taxon>Bacillota</taxon>
        <taxon>Clostridia</taxon>
        <taxon>Lachnospirales</taxon>
        <taxon>Lachnospiraceae</taxon>
        <taxon>Enterocloster</taxon>
    </lineage>
</organism>
<protein>
    <submittedName>
        <fullName evidence="1">Uncharacterized protein</fullName>
    </submittedName>
</protein>
<proteinExistence type="predicted"/>
<dbReference type="EMBL" id="UAVW01000001">
    <property type="protein sequence ID" value="SQB03834.1"/>
    <property type="molecule type" value="Genomic_DNA"/>
</dbReference>
<sequence length="65" mass="7437">MKDLINRADRAMYGVKRTEKTGLPSMTSLTRQGRYRACQKTAFRPGPAFFQAPLAFLHKKNYNVS</sequence>
<evidence type="ECO:0000313" key="2">
    <source>
        <dbReference type="EMBL" id="SQB03834.1"/>
    </source>
</evidence>
<gene>
    <name evidence="1" type="ORF">ERS852480_00677</name>
    <name evidence="2" type="ORF">NCTC11224_00204</name>
</gene>
<evidence type="ECO:0000313" key="1">
    <source>
        <dbReference type="EMBL" id="CUO22281.1"/>
    </source>
</evidence>
<reference evidence="1 3" key="1">
    <citation type="submission" date="2015-09" db="EMBL/GenBank/DDBJ databases">
        <authorList>
            <consortium name="Pathogen Informatics"/>
        </authorList>
    </citation>
    <scope>NUCLEOTIDE SEQUENCE [LARGE SCALE GENOMIC DNA]</scope>
    <source>
        <strain evidence="1 3">2789STDY5834865</strain>
    </source>
</reference>
<dbReference type="AlphaFoldDB" id="A0A174D9H4"/>
<evidence type="ECO:0000313" key="4">
    <source>
        <dbReference type="Proteomes" id="UP000251853"/>
    </source>
</evidence>
<name>A0A174D9H4_9FIRM</name>
<dbReference type="EMBL" id="CZAB01000003">
    <property type="protein sequence ID" value="CUO22281.1"/>
    <property type="molecule type" value="Genomic_DNA"/>
</dbReference>
<accession>A0A174D9H4</accession>
<reference evidence="2 4" key="2">
    <citation type="submission" date="2018-06" db="EMBL/GenBank/DDBJ databases">
        <authorList>
            <consortium name="Pathogen Informatics"/>
            <person name="Doyle S."/>
        </authorList>
    </citation>
    <scope>NUCLEOTIDE SEQUENCE [LARGE SCALE GENOMIC DNA]</scope>
    <source>
        <strain evidence="2 4">NCTC11224</strain>
    </source>
</reference>
<dbReference type="Proteomes" id="UP000095512">
    <property type="component" value="Unassembled WGS sequence"/>
</dbReference>
<evidence type="ECO:0000313" key="3">
    <source>
        <dbReference type="Proteomes" id="UP000095512"/>
    </source>
</evidence>
<keyword evidence="4" id="KW-1185">Reference proteome</keyword>